<protein>
    <recommendedName>
        <fullName evidence="4">Large ribosomal subunit protein eL33</fullName>
    </recommendedName>
</protein>
<dbReference type="STRING" id="228908.NEQ303"/>
<name>Q74MU4_NANEQ</name>
<evidence type="ECO:0000313" key="6">
    <source>
        <dbReference type="Proteomes" id="UP000000578"/>
    </source>
</evidence>
<gene>
    <name evidence="4" type="primary">rpl35ae</name>
    <name evidence="5" type="ordered locus">NEQ303</name>
</gene>
<dbReference type="Gene3D" id="2.40.10.190">
    <property type="entry name" value="translation elongation factor selb, chain A, domain 4"/>
    <property type="match status" value="1"/>
</dbReference>
<dbReference type="InterPro" id="IPR038661">
    <property type="entry name" value="Ribosomal_eL33_sf"/>
</dbReference>
<dbReference type="NCBIfam" id="NF003326">
    <property type="entry name" value="PRK04337.1"/>
    <property type="match status" value="1"/>
</dbReference>
<dbReference type="SUPFAM" id="SSF50447">
    <property type="entry name" value="Translation proteins"/>
    <property type="match status" value="1"/>
</dbReference>
<dbReference type="InterPro" id="IPR009000">
    <property type="entry name" value="Transl_B-barrel_sf"/>
</dbReference>
<keyword evidence="3 4" id="KW-0687">Ribonucleoprotein</keyword>
<accession>Q74MU4</accession>
<dbReference type="GO" id="GO:0006412">
    <property type="term" value="P:translation"/>
    <property type="evidence" value="ECO:0007669"/>
    <property type="project" value="UniProtKB-UniRule"/>
</dbReference>
<evidence type="ECO:0000313" key="5">
    <source>
        <dbReference type="EMBL" id="AAR39151.1"/>
    </source>
</evidence>
<dbReference type="KEGG" id="neq:NEQ303"/>
<keyword evidence="2 4" id="KW-0689">Ribosomal protein</keyword>
<evidence type="ECO:0000256" key="4">
    <source>
        <dbReference type="HAMAP-Rule" id="MF_00573"/>
    </source>
</evidence>
<keyword evidence="6" id="KW-1185">Reference proteome</keyword>
<dbReference type="AlphaFoldDB" id="Q74MU4"/>
<dbReference type="Pfam" id="PF01247">
    <property type="entry name" value="Ribosomal_L35Ae"/>
    <property type="match status" value="1"/>
</dbReference>
<dbReference type="EnsemblBacteria" id="AAR39151">
    <property type="protein sequence ID" value="AAR39151"/>
    <property type="gene ID" value="NEQ303"/>
</dbReference>
<dbReference type="GO" id="GO:0003735">
    <property type="term" value="F:structural constituent of ribosome"/>
    <property type="evidence" value="ECO:0007669"/>
    <property type="project" value="InterPro"/>
</dbReference>
<evidence type="ECO:0000256" key="2">
    <source>
        <dbReference type="ARBA" id="ARBA00022980"/>
    </source>
</evidence>
<proteinExistence type="inferred from homology"/>
<dbReference type="GO" id="GO:0005840">
    <property type="term" value="C:ribosome"/>
    <property type="evidence" value="ECO:0007669"/>
    <property type="project" value="UniProtKB-KW"/>
</dbReference>
<evidence type="ECO:0000256" key="1">
    <source>
        <dbReference type="ARBA" id="ARBA00009269"/>
    </source>
</evidence>
<dbReference type="InterPro" id="IPR001780">
    <property type="entry name" value="Ribosomal_eL33"/>
</dbReference>
<comment type="similarity">
    <text evidence="1 4">Belongs to the eukaryotic ribosomal protein eL33 family.</text>
</comment>
<organism evidence="5 6">
    <name type="scientific">Nanoarchaeum equitans (strain Kin4-M)</name>
    <dbReference type="NCBI Taxonomy" id="228908"/>
    <lineage>
        <taxon>Archaea</taxon>
        <taxon>Nanobdellota</taxon>
        <taxon>Candidatus Nanoarchaeia</taxon>
        <taxon>Nanoarchaeales</taxon>
        <taxon>Nanoarchaeaceae</taxon>
        <taxon>Nanoarchaeum</taxon>
    </lineage>
</organism>
<dbReference type="PANTHER" id="PTHR10902">
    <property type="entry name" value="60S RIBOSOMAL PROTEIN L35A"/>
    <property type="match status" value="1"/>
</dbReference>
<dbReference type="HOGENOM" id="CLU_100745_3_1_2"/>
<evidence type="ECO:0000256" key="3">
    <source>
        <dbReference type="ARBA" id="ARBA00023274"/>
    </source>
</evidence>
<sequence length="85" mass="9530">MRGIVISYRRGKHTQNNYQVIVQPENVFDKKEASKLVGKKVIWKSPTGKTFVGVITAPHGNKGKVRVRFRKGVPGQMLGKLVTIQ</sequence>
<dbReference type="EMBL" id="AE017199">
    <property type="protein sequence ID" value="AAR39151.1"/>
    <property type="molecule type" value="Genomic_DNA"/>
</dbReference>
<dbReference type="HAMAP" id="MF_00573">
    <property type="entry name" value="Ribosomal_eL33"/>
    <property type="match status" value="1"/>
</dbReference>
<dbReference type="Proteomes" id="UP000000578">
    <property type="component" value="Chromosome"/>
</dbReference>
<dbReference type="GO" id="GO:1990904">
    <property type="term" value="C:ribonucleoprotein complex"/>
    <property type="evidence" value="ECO:0007669"/>
    <property type="project" value="UniProtKB-KW"/>
</dbReference>
<reference evidence="5 6" key="1">
    <citation type="journal article" date="2003" name="Proc. Natl. Acad. Sci. U.S.A.">
        <title>The genome of Nanoarchaeum equitans: insights into early archaeal evolution and derived parasitism.</title>
        <authorList>
            <person name="Waters E."/>
            <person name="Hohn M.J."/>
            <person name="Ahel I."/>
            <person name="Graham D.E."/>
            <person name="Adams M.D."/>
            <person name="Barnstead M."/>
            <person name="Beeson K.Y."/>
            <person name="Bibbs L."/>
            <person name="Bolanos R."/>
            <person name="Keller M."/>
            <person name="Kretz K."/>
            <person name="Lin X."/>
            <person name="Mathur E."/>
            <person name="Ni J."/>
            <person name="Podar M."/>
            <person name="Richardson T."/>
            <person name="Sutton G.G."/>
            <person name="Simon M."/>
            <person name="Soll D."/>
            <person name="Stetter K.O."/>
            <person name="Short J.M."/>
            <person name="Noordewier M."/>
        </authorList>
    </citation>
    <scope>NUCLEOTIDE SEQUENCE [LARGE SCALE GENOMIC DNA]</scope>
    <source>
        <strain evidence="5 6">Kin4-M</strain>
    </source>
</reference>